<reference evidence="2 3" key="1">
    <citation type="submission" date="2019-09" db="EMBL/GenBank/DDBJ databases">
        <title>Chitinophaga ginsengihumi sp. nov., isolated from soil of ginseng rhizosphere.</title>
        <authorList>
            <person name="Lee J."/>
        </authorList>
    </citation>
    <scope>NUCLEOTIDE SEQUENCE [LARGE SCALE GENOMIC DNA]</scope>
    <source>
        <strain evidence="2 3">BN140078</strain>
    </source>
</reference>
<sequence>MTRLLMALAIILTTSLSCNYTGASGNEEAGVMRITGRCAVFYTPGRGKMGQLKRDFGEKSFQGIADANQQYMNEARQFLTSKQVKILNTSQFKLEFVKTTGEVVPIDLNRSKYAWEIFLFNGFDDPVKIDMTNIEDEYRDARMGN</sequence>
<reference evidence="2 3" key="2">
    <citation type="submission" date="2019-09" db="EMBL/GenBank/DDBJ databases">
        <authorList>
            <person name="Jin C."/>
        </authorList>
    </citation>
    <scope>NUCLEOTIDE SEQUENCE [LARGE SCALE GENOMIC DNA]</scope>
    <source>
        <strain evidence="2 3">BN140078</strain>
    </source>
</reference>
<evidence type="ECO:0000256" key="1">
    <source>
        <dbReference type="SAM" id="SignalP"/>
    </source>
</evidence>
<evidence type="ECO:0000313" key="2">
    <source>
        <dbReference type="EMBL" id="KAA2244684.1"/>
    </source>
</evidence>
<dbReference type="AlphaFoldDB" id="A0A5B2W0X6"/>
<feature type="signal peptide" evidence="1">
    <location>
        <begin position="1"/>
        <end position="19"/>
    </location>
</feature>
<protein>
    <recommendedName>
        <fullName evidence="4">Lipoprotein</fullName>
    </recommendedName>
</protein>
<dbReference type="EMBL" id="VUOC01000001">
    <property type="protein sequence ID" value="KAA2244684.1"/>
    <property type="molecule type" value="Genomic_DNA"/>
</dbReference>
<keyword evidence="1" id="KW-0732">Signal</keyword>
<dbReference type="RefSeq" id="WP_149836081.1">
    <property type="nucleotide sequence ID" value="NZ_VUOC01000001.1"/>
</dbReference>
<dbReference type="PROSITE" id="PS51257">
    <property type="entry name" value="PROKAR_LIPOPROTEIN"/>
    <property type="match status" value="1"/>
</dbReference>
<gene>
    <name evidence="2" type="ORF">F0L74_01545</name>
</gene>
<evidence type="ECO:0000313" key="3">
    <source>
        <dbReference type="Proteomes" id="UP000324611"/>
    </source>
</evidence>
<accession>A0A5B2W0X6</accession>
<organism evidence="2 3">
    <name type="scientific">Chitinophaga agrisoli</name>
    <dbReference type="NCBI Taxonomy" id="2607653"/>
    <lineage>
        <taxon>Bacteria</taxon>
        <taxon>Pseudomonadati</taxon>
        <taxon>Bacteroidota</taxon>
        <taxon>Chitinophagia</taxon>
        <taxon>Chitinophagales</taxon>
        <taxon>Chitinophagaceae</taxon>
        <taxon>Chitinophaga</taxon>
    </lineage>
</organism>
<feature type="chain" id="PRO_5022665733" description="Lipoprotein" evidence="1">
    <location>
        <begin position="20"/>
        <end position="145"/>
    </location>
</feature>
<name>A0A5B2W0X6_9BACT</name>
<proteinExistence type="predicted"/>
<evidence type="ECO:0008006" key="4">
    <source>
        <dbReference type="Google" id="ProtNLM"/>
    </source>
</evidence>
<keyword evidence="3" id="KW-1185">Reference proteome</keyword>
<comment type="caution">
    <text evidence="2">The sequence shown here is derived from an EMBL/GenBank/DDBJ whole genome shotgun (WGS) entry which is preliminary data.</text>
</comment>
<dbReference type="Proteomes" id="UP000324611">
    <property type="component" value="Unassembled WGS sequence"/>
</dbReference>